<organism evidence="2 3">
    <name type="scientific">Bilophila wadsworthia (strain 3_1_6)</name>
    <dbReference type="NCBI Taxonomy" id="563192"/>
    <lineage>
        <taxon>Bacteria</taxon>
        <taxon>Pseudomonadati</taxon>
        <taxon>Thermodesulfobacteriota</taxon>
        <taxon>Desulfovibrionia</taxon>
        <taxon>Desulfovibrionales</taxon>
        <taxon>Desulfovibrionaceae</taxon>
        <taxon>Bilophila</taxon>
    </lineage>
</organism>
<keyword evidence="1" id="KW-1133">Transmembrane helix</keyword>
<keyword evidence="1" id="KW-0812">Transmembrane</keyword>
<feature type="transmembrane region" description="Helical" evidence="1">
    <location>
        <begin position="68"/>
        <end position="90"/>
    </location>
</feature>
<evidence type="ECO:0000313" key="3">
    <source>
        <dbReference type="Proteomes" id="UP000006034"/>
    </source>
</evidence>
<dbReference type="EMBL" id="ADCP02000001">
    <property type="protein sequence ID" value="EFV45191.1"/>
    <property type="molecule type" value="Genomic_DNA"/>
</dbReference>
<evidence type="ECO:0000313" key="2">
    <source>
        <dbReference type="EMBL" id="EFV45191.1"/>
    </source>
</evidence>
<dbReference type="AlphaFoldDB" id="E5Y493"/>
<dbReference type="Proteomes" id="UP000006034">
    <property type="component" value="Unassembled WGS sequence"/>
</dbReference>
<comment type="caution">
    <text evidence="2">The sequence shown here is derived from an EMBL/GenBank/DDBJ whole genome shotgun (WGS) entry which is preliminary data.</text>
</comment>
<keyword evidence="3" id="KW-1185">Reference proteome</keyword>
<dbReference type="HOGENOM" id="CLU_2393926_0_0_7"/>
<keyword evidence="1" id="KW-0472">Membrane</keyword>
<feature type="transmembrane region" description="Helical" evidence="1">
    <location>
        <begin position="43"/>
        <end position="62"/>
    </location>
</feature>
<proteinExistence type="predicted"/>
<accession>E5Y493</accession>
<reference evidence="2 3" key="2">
    <citation type="submission" date="2013-04" db="EMBL/GenBank/DDBJ databases">
        <title>The Genome Sequence of Bilophila wadsworthia 3_1_6.</title>
        <authorList>
            <consortium name="The Broad Institute Genomics Platform"/>
            <person name="Earl A."/>
            <person name="Ward D."/>
            <person name="Feldgarden M."/>
            <person name="Gevers D."/>
            <person name="Sibley C."/>
            <person name="Strauss J."/>
            <person name="Allen-Vercoe E."/>
            <person name="Walker B."/>
            <person name="Young S."/>
            <person name="Zeng Q."/>
            <person name="Gargeya S."/>
            <person name="Fitzgerald M."/>
            <person name="Haas B."/>
            <person name="Abouelleil A."/>
            <person name="Allen A.W."/>
            <person name="Alvarado L."/>
            <person name="Arachchi H.M."/>
            <person name="Berlin A.M."/>
            <person name="Chapman S.B."/>
            <person name="Gainer-Dewar J."/>
            <person name="Goldberg J."/>
            <person name="Griggs A."/>
            <person name="Gujja S."/>
            <person name="Hansen M."/>
            <person name="Howarth C."/>
            <person name="Imamovic A."/>
            <person name="Ireland A."/>
            <person name="Larimer J."/>
            <person name="McCowan C."/>
            <person name="Murphy C."/>
            <person name="Pearson M."/>
            <person name="Poon T.W."/>
            <person name="Priest M."/>
            <person name="Roberts A."/>
            <person name="Saif S."/>
            <person name="Shea T."/>
            <person name="Sisk P."/>
            <person name="Sykes S."/>
            <person name="Wortman J."/>
            <person name="Nusbaum C."/>
            <person name="Birren B."/>
        </authorList>
    </citation>
    <scope>NUCLEOTIDE SEQUENCE [LARGE SCALE GENOMIC DNA]</scope>
    <source>
        <strain evidence="2 3">3_1_6</strain>
    </source>
</reference>
<gene>
    <name evidence="2" type="ORF">HMPREF0179_01005</name>
</gene>
<sequence length="93" mass="9791">MKKGLFHALTAAAYPFGAYVLLPAITRGVGTAGDPMGRGLSRGFAALFFMGFWTLCVLIVSLTGSKAQYGECLTSVVVNAFAIVLTTLLCQLI</sequence>
<evidence type="ECO:0000256" key="1">
    <source>
        <dbReference type="SAM" id="Phobius"/>
    </source>
</evidence>
<protein>
    <submittedName>
        <fullName evidence="2">Uncharacterized protein</fullName>
    </submittedName>
</protein>
<dbReference type="GeneID" id="78086145"/>
<dbReference type="RefSeq" id="WP_005025751.1">
    <property type="nucleotide sequence ID" value="NZ_KE150238.1"/>
</dbReference>
<feature type="transmembrane region" description="Helical" evidence="1">
    <location>
        <begin position="6"/>
        <end position="22"/>
    </location>
</feature>
<reference evidence="2 3" key="1">
    <citation type="submission" date="2010-10" db="EMBL/GenBank/DDBJ databases">
        <authorList>
            <consortium name="The Broad Institute Genome Sequencing Platform"/>
            <person name="Ward D."/>
            <person name="Earl A."/>
            <person name="Feldgarden M."/>
            <person name="Young S.K."/>
            <person name="Gargeya S."/>
            <person name="Zeng Q."/>
            <person name="Alvarado L."/>
            <person name="Berlin A."/>
            <person name="Bochicchio J."/>
            <person name="Chapman S.B."/>
            <person name="Chen Z."/>
            <person name="Freedman E."/>
            <person name="Gellesch M."/>
            <person name="Goldberg J."/>
            <person name="Griggs A."/>
            <person name="Gujja S."/>
            <person name="Heilman E."/>
            <person name="Heiman D."/>
            <person name="Howarth C."/>
            <person name="Mehta T."/>
            <person name="Neiman D."/>
            <person name="Pearson M."/>
            <person name="Roberts A."/>
            <person name="Saif S."/>
            <person name="Shea T."/>
            <person name="Shenoy N."/>
            <person name="Sisk P."/>
            <person name="Stolte C."/>
            <person name="Sykes S."/>
            <person name="White J."/>
            <person name="Yandava C."/>
            <person name="Allen-Vercoe E."/>
            <person name="Sibley C."/>
            <person name="Ambrose C.E."/>
            <person name="Strauss J."/>
            <person name="Daigneault M."/>
            <person name="Haas B."/>
            <person name="Nusbaum C."/>
            <person name="Birren B."/>
        </authorList>
    </citation>
    <scope>NUCLEOTIDE SEQUENCE [LARGE SCALE GENOMIC DNA]</scope>
    <source>
        <strain evidence="2 3">3_1_6</strain>
    </source>
</reference>
<dbReference type="STRING" id="563192.HMPREF0179_01005"/>
<name>E5Y493_BILW3</name>